<organism evidence="6 7">
    <name type="scientific">Weissella ceti</name>
    <dbReference type="NCBI Taxonomy" id="759620"/>
    <lineage>
        <taxon>Bacteria</taxon>
        <taxon>Bacillati</taxon>
        <taxon>Bacillota</taxon>
        <taxon>Bacilli</taxon>
        <taxon>Lactobacillales</taxon>
        <taxon>Lactobacillaceae</taxon>
        <taxon>Weissella</taxon>
    </lineage>
</organism>
<dbReference type="PROSITE" id="PS00806">
    <property type="entry name" value="ALDOLASE_CLASS_II_2"/>
    <property type="match status" value="1"/>
</dbReference>
<dbReference type="Proteomes" id="UP001526225">
    <property type="component" value="Unassembled WGS sequence"/>
</dbReference>
<evidence type="ECO:0000256" key="5">
    <source>
        <dbReference type="ARBA" id="ARBA00023239"/>
    </source>
</evidence>
<gene>
    <name evidence="6" type="primary">fba</name>
    <name evidence="6" type="ORF">OIT44_01505</name>
</gene>
<evidence type="ECO:0000256" key="3">
    <source>
        <dbReference type="ARBA" id="ARBA00022723"/>
    </source>
</evidence>
<proteinExistence type="predicted"/>
<dbReference type="EMBL" id="JAOZFE010000001">
    <property type="protein sequence ID" value="MCW0952750.1"/>
    <property type="molecule type" value="Genomic_DNA"/>
</dbReference>
<name>A0ABT3E329_9LACO</name>
<dbReference type="PANTHER" id="PTHR30304">
    <property type="entry name" value="D-TAGATOSE-1,6-BISPHOSPHATE ALDOLASE"/>
    <property type="match status" value="1"/>
</dbReference>
<evidence type="ECO:0000313" key="6">
    <source>
        <dbReference type="EMBL" id="MCW0952750.1"/>
    </source>
</evidence>
<dbReference type="InterPro" id="IPR011289">
    <property type="entry name" value="Fruc_bis_ald_class-2"/>
</dbReference>
<evidence type="ECO:0000256" key="4">
    <source>
        <dbReference type="ARBA" id="ARBA00022833"/>
    </source>
</evidence>
<dbReference type="CDD" id="cd00947">
    <property type="entry name" value="TBP_aldolase_IIB"/>
    <property type="match status" value="1"/>
</dbReference>
<evidence type="ECO:0000256" key="1">
    <source>
        <dbReference type="ARBA" id="ARBA00001947"/>
    </source>
</evidence>
<dbReference type="Pfam" id="PF01116">
    <property type="entry name" value="F_bP_aldolase"/>
    <property type="match status" value="1"/>
</dbReference>
<dbReference type="InterPro" id="IPR050246">
    <property type="entry name" value="Class_II_FBP_aldolase"/>
</dbReference>
<comment type="pathway">
    <text evidence="2">Carbohydrate degradation.</text>
</comment>
<dbReference type="Gene3D" id="3.20.20.70">
    <property type="entry name" value="Aldolase class I"/>
    <property type="match status" value="1"/>
</dbReference>
<dbReference type="PIRSF" id="PIRSF001359">
    <property type="entry name" value="F_bP_aldolase_II"/>
    <property type="match status" value="1"/>
</dbReference>
<evidence type="ECO:0000256" key="2">
    <source>
        <dbReference type="ARBA" id="ARBA00004921"/>
    </source>
</evidence>
<dbReference type="NCBIfam" id="TIGR01859">
    <property type="entry name" value="fruc_bis_ald"/>
    <property type="match status" value="1"/>
</dbReference>
<dbReference type="SUPFAM" id="SSF51569">
    <property type="entry name" value="Aldolase"/>
    <property type="match status" value="1"/>
</dbReference>
<protein>
    <submittedName>
        <fullName evidence="6">Class II fructose-1,6-bisphosphate aldolase</fullName>
        <ecNumber evidence="6">4.1.2.13</ecNumber>
    </submittedName>
</protein>
<keyword evidence="5 6" id="KW-0456">Lyase</keyword>
<keyword evidence="3" id="KW-0479">Metal-binding</keyword>
<evidence type="ECO:0000313" key="7">
    <source>
        <dbReference type="Proteomes" id="UP001526225"/>
    </source>
</evidence>
<reference evidence="6 7" key="1">
    <citation type="submission" date="2022-10" db="EMBL/GenBank/DDBJ databases">
        <title>Weissella fermenti sp. nov., isolated from fermented cabbage.</title>
        <authorList>
            <person name="Lee J.K."/>
            <person name="Baek J.H."/>
            <person name="Choi D.G."/>
            <person name="Kim J.M."/>
            <person name="Jeon C.O."/>
        </authorList>
    </citation>
    <scope>NUCLEOTIDE SEQUENCE [LARGE SCALE GENOMIC DNA]</scope>
    <source>
        <strain evidence="6 7">KACC 18534</strain>
    </source>
</reference>
<dbReference type="NCBIfam" id="TIGR00167">
    <property type="entry name" value="cbbA"/>
    <property type="match status" value="1"/>
</dbReference>
<dbReference type="InterPro" id="IPR000771">
    <property type="entry name" value="FBA_II"/>
</dbReference>
<keyword evidence="4" id="KW-0862">Zinc</keyword>
<keyword evidence="7" id="KW-1185">Reference proteome</keyword>
<sequence>MITSSTEMLKKARANGYAVPAFNVNNLEWVKAILMAAEKTQSPVIIQVTGGAAKYMSSFKVARDLVVDIHDALKMTVPVAIHVDHGTFEEVQEGTAVGFTSAMFDGSSLPIDENVRKTMEVAKTIHAKNMSLEGEVGTIGGEEDGIVADGEIAPVADAVRMAEAGVDMLAVGIGNIHGPYPEDWKGLDFKHLEDISKAVKADTGKDLPFVLHGGSGIPDEQIQKAISLGVAKINVNTEGQLAFHKATREFVLSNKDLEGKNYDPRKFLLPGTEAIEAMAVERINVFGSANKA</sequence>
<dbReference type="PROSITE" id="PS00602">
    <property type="entry name" value="ALDOLASE_CLASS_II_1"/>
    <property type="match status" value="1"/>
</dbReference>
<dbReference type="InterPro" id="IPR013785">
    <property type="entry name" value="Aldolase_TIM"/>
</dbReference>
<dbReference type="RefSeq" id="WP_213409354.1">
    <property type="nucleotide sequence ID" value="NZ_CP074441.1"/>
</dbReference>
<dbReference type="PANTHER" id="PTHR30304:SF0">
    <property type="entry name" value="D-TAGATOSE-1,6-BISPHOSPHATE ALDOLASE SUBUNIT GATY-RELATED"/>
    <property type="match status" value="1"/>
</dbReference>
<dbReference type="GO" id="GO:0004332">
    <property type="term" value="F:fructose-bisphosphate aldolase activity"/>
    <property type="evidence" value="ECO:0007669"/>
    <property type="project" value="UniProtKB-EC"/>
</dbReference>
<accession>A0ABT3E329</accession>
<dbReference type="EC" id="4.1.2.13" evidence="6"/>
<comment type="cofactor">
    <cofactor evidence="1">
        <name>Zn(2+)</name>
        <dbReference type="ChEBI" id="CHEBI:29105"/>
    </cofactor>
</comment>
<comment type="caution">
    <text evidence="6">The sequence shown here is derived from an EMBL/GenBank/DDBJ whole genome shotgun (WGS) entry which is preliminary data.</text>
</comment>